<keyword evidence="1" id="KW-1133">Transmembrane helix</keyword>
<proteinExistence type="predicted"/>
<dbReference type="OrthoDB" id="4307239at2"/>
<gene>
    <name evidence="2" type="ORF">VO63_26320</name>
</gene>
<dbReference type="RefSeq" id="WP_046910486.1">
    <property type="nucleotide sequence ID" value="NZ_BAAAXG010000010.1"/>
</dbReference>
<keyword evidence="3" id="KW-1185">Reference proteome</keyword>
<evidence type="ECO:0000256" key="1">
    <source>
        <dbReference type="SAM" id="Phobius"/>
    </source>
</evidence>
<accession>A0A2P2GH91</accession>
<feature type="transmembrane region" description="Helical" evidence="1">
    <location>
        <begin position="6"/>
        <end position="28"/>
    </location>
</feature>
<evidence type="ECO:0000313" key="2">
    <source>
        <dbReference type="EMBL" id="KKZ70881.1"/>
    </source>
</evidence>
<dbReference type="EMBL" id="LAQS01000047">
    <property type="protein sequence ID" value="KKZ70881.1"/>
    <property type="molecule type" value="Genomic_DNA"/>
</dbReference>
<feature type="transmembrane region" description="Helical" evidence="1">
    <location>
        <begin position="40"/>
        <end position="59"/>
    </location>
</feature>
<keyword evidence="1" id="KW-0472">Membrane</keyword>
<comment type="caution">
    <text evidence="2">The sequence shown here is derived from an EMBL/GenBank/DDBJ whole genome shotgun (WGS) entry which is preliminary data.</text>
</comment>
<name>A0A2P2GH91_STREW</name>
<organism evidence="2 3">
    <name type="scientific">Streptomyces showdoensis</name>
    <dbReference type="NCBI Taxonomy" id="68268"/>
    <lineage>
        <taxon>Bacteria</taxon>
        <taxon>Bacillati</taxon>
        <taxon>Actinomycetota</taxon>
        <taxon>Actinomycetes</taxon>
        <taxon>Kitasatosporales</taxon>
        <taxon>Streptomycetaceae</taxon>
        <taxon>Streptomyces</taxon>
    </lineage>
</organism>
<sequence length="97" mass="10383">MSSYLGIPSVVLGILLLISGIAAIRTGWTFRRQRRHIQRPAVFGWAQIMMATALFVQAASLLSDDTAVRSTVSLAGMGLLLAGLLVSVVAQMSKRTP</sequence>
<feature type="transmembrane region" description="Helical" evidence="1">
    <location>
        <begin position="71"/>
        <end position="90"/>
    </location>
</feature>
<protein>
    <submittedName>
        <fullName evidence="2">Uncharacterized protein</fullName>
    </submittedName>
</protein>
<dbReference type="AlphaFoldDB" id="A0A2P2GH91"/>
<evidence type="ECO:0000313" key="3">
    <source>
        <dbReference type="Proteomes" id="UP000265325"/>
    </source>
</evidence>
<keyword evidence="1" id="KW-0812">Transmembrane</keyword>
<reference evidence="2 3" key="1">
    <citation type="submission" date="2015-05" db="EMBL/GenBank/DDBJ databases">
        <title>Draft Genome assembly of Streptomyces showdoensis.</title>
        <authorList>
            <person name="Thapa K.K."/>
            <person name="Metsa-Ketela M."/>
        </authorList>
    </citation>
    <scope>NUCLEOTIDE SEQUENCE [LARGE SCALE GENOMIC DNA]</scope>
    <source>
        <strain evidence="2 3">ATCC 15227</strain>
    </source>
</reference>
<dbReference type="Proteomes" id="UP000265325">
    <property type="component" value="Unassembled WGS sequence"/>
</dbReference>